<evidence type="ECO:0000313" key="5">
    <source>
        <dbReference type="EMBL" id="OXA38032.1"/>
    </source>
</evidence>
<dbReference type="STRING" id="158441.A0A226CXH7"/>
<keyword evidence="6" id="KW-1185">Reference proteome</keyword>
<protein>
    <submittedName>
        <fullName evidence="5">Low-density lipoprotein receptor-related protein 10</fullName>
    </submittedName>
</protein>
<evidence type="ECO:0000256" key="2">
    <source>
        <dbReference type="PROSITE-ProRule" id="PRU00124"/>
    </source>
</evidence>
<dbReference type="PROSITE" id="PS01209">
    <property type="entry name" value="LDLRA_1"/>
    <property type="match status" value="1"/>
</dbReference>
<evidence type="ECO:0000256" key="1">
    <source>
        <dbReference type="ARBA" id="ARBA00023157"/>
    </source>
</evidence>
<keyword evidence="5" id="KW-0449">Lipoprotein</keyword>
<dbReference type="Proteomes" id="UP000198287">
    <property type="component" value="Unassembled WGS sequence"/>
</dbReference>
<dbReference type="CDD" id="cd00112">
    <property type="entry name" value="LDLa"/>
    <property type="match status" value="1"/>
</dbReference>
<reference evidence="5 6" key="1">
    <citation type="submission" date="2015-12" db="EMBL/GenBank/DDBJ databases">
        <title>The genome of Folsomia candida.</title>
        <authorList>
            <person name="Faddeeva A."/>
            <person name="Derks M.F."/>
            <person name="Anvar Y."/>
            <person name="Smit S."/>
            <person name="Van Straalen N."/>
            <person name="Roelofs D."/>
        </authorList>
    </citation>
    <scope>NUCLEOTIDE SEQUENCE [LARGE SCALE GENOMIC DNA]</scope>
    <source>
        <strain evidence="5 6">VU population</strain>
        <tissue evidence="5">Whole body</tissue>
    </source>
</reference>
<keyword evidence="1 2" id="KW-1015">Disulfide bond</keyword>
<proteinExistence type="predicted"/>
<evidence type="ECO:0000313" key="6">
    <source>
        <dbReference type="Proteomes" id="UP000198287"/>
    </source>
</evidence>
<keyword evidence="5" id="KW-0675">Receptor</keyword>
<dbReference type="Pfam" id="PF00057">
    <property type="entry name" value="Ldl_recept_a"/>
    <property type="match status" value="1"/>
</dbReference>
<dbReference type="EMBL" id="LNIX01000049">
    <property type="protein sequence ID" value="OXA38032.1"/>
    <property type="molecule type" value="Genomic_DNA"/>
</dbReference>
<evidence type="ECO:0000256" key="3">
    <source>
        <dbReference type="SAM" id="MobiDB-lite"/>
    </source>
</evidence>
<feature type="disulfide bond" evidence="2">
    <location>
        <begin position="115"/>
        <end position="133"/>
    </location>
</feature>
<organism evidence="5 6">
    <name type="scientific">Folsomia candida</name>
    <name type="common">Springtail</name>
    <dbReference type="NCBI Taxonomy" id="158441"/>
    <lineage>
        <taxon>Eukaryota</taxon>
        <taxon>Metazoa</taxon>
        <taxon>Ecdysozoa</taxon>
        <taxon>Arthropoda</taxon>
        <taxon>Hexapoda</taxon>
        <taxon>Collembola</taxon>
        <taxon>Entomobryomorpha</taxon>
        <taxon>Isotomoidea</taxon>
        <taxon>Isotomidae</taxon>
        <taxon>Proisotominae</taxon>
        <taxon>Folsomia</taxon>
    </lineage>
</organism>
<comment type="caution">
    <text evidence="5">The sequence shown here is derived from an EMBL/GenBank/DDBJ whole genome shotgun (WGS) entry which is preliminary data.</text>
</comment>
<dbReference type="OrthoDB" id="10037824at2759"/>
<feature type="chain" id="PRO_5012285187" evidence="4">
    <location>
        <begin position="34"/>
        <end position="350"/>
    </location>
</feature>
<evidence type="ECO:0000256" key="4">
    <source>
        <dbReference type="SAM" id="SignalP"/>
    </source>
</evidence>
<dbReference type="InterPro" id="IPR036055">
    <property type="entry name" value="LDL_receptor-like_sf"/>
</dbReference>
<dbReference type="AlphaFoldDB" id="A0A226CXH7"/>
<name>A0A226CXH7_FOLCA</name>
<feature type="signal peptide" evidence="4">
    <location>
        <begin position="1"/>
        <end position="33"/>
    </location>
</feature>
<keyword evidence="4" id="KW-0732">Signal</keyword>
<dbReference type="PROSITE" id="PS50068">
    <property type="entry name" value="LDLRA_2"/>
    <property type="match status" value="1"/>
</dbReference>
<dbReference type="InterPro" id="IPR023415">
    <property type="entry name" value="LDLR_class-A_CS"/>
</dbReference>
<accession>A0A226CXH7</accession>
<dbReference type="SMART" id="SM00192">
    <property type="entry name" value="LDLa"/>
    <property type="match status" value="1"/>
</dbReference>
<feature type="disulfide bond" evidence="2">
    <location>
        <begin position="108"/>
        <end position="120"/>
    </location>
</feature>
<dbReference type="InterPro" id="IPR002172">
    <property type="entry name" value="LDrepeatLR_classA_rpt"/>
</dbReference>
<feature type="region of interest" description="Disordered" evidence="3">
    <location>
        <begin position="39"/>
        <end position="68"/>
    </location>
</feature>
<gene>
    <name evidence="5" type="ORF">Fcan01_27231</name>
</gene>
<sequence length="350" mass="37031">MGKAGRGGRGGRRGCLISITLVGLLLLLARSESSESGKVLATGNVNRGQDGDGDDGGEETTTTTVSPADGLARSWLNATRTVEEEDPFKDLVSKIPKSGKRSGRSSVCKISEFGCRIGKCISSDKFCDGVDHCGDGSDEPRFCTPCNRTYYGEWGWTYSISLSSATIAAALGLSHEQQLLAGDQPATSSFGGSGKAKGGGMSRLRNLTSKGGLFASGGITTSSTTSTPQMTASPLPPVKRPGLPPQFVCQLTFAAAGDNFGDFIQSVRVCFRVDGESKLRENGRESTIGSMSLAGISSLSPYSHFHLVWPYLMLNLKPSPAGSDYPMSSRRQTPPWDKKIDQVGLKFCST</sequence>
<dbReference type="Gene3D" id="4.10.400.10">
    <property type="entry name" value="Low-density Lipoprotein Receptor"/>
    <property type="match status" value="1"/>
</dbReference>
<dbReference type="SUPFAM" id="SSF57424">
    <property type="entry name" value="LDL receptor-like module"/>
    <property type="match status" value="1"/>
</dbReference>
<comment type="caution">
    <text evidence="2">Lacks conserved residue(s) required for the propagation of feature annotation.</text>
</comment>